<dbReference type="PANTHER" id="PTHR13382:SF67">
    <property type="entry name" value="SCF E3 UBIQUITIN LIGASE COMPLEX F-BOX PROTEIN POF2"/>
    <property type="match status" value="1"/>
</dbReference>
<keyword evidence="3" id="KW-0833">Ubl conjugation pathway</keyword>
<name>A0A6A6DUB0_9PEZI</name>
<keyword evidence="2" id="KW-0677">Repeat</keyword>
<protein>
    <submittedName>
        <fullName evidence="7">RNI-like protein</fullName>
    </submittedName>
</protein>
<keyword evidence="8" id="KW-1185">Reference proteome</keyword>
<feature type="domain" description="F-box" evidence="5">
    <location>
        <begin position="72"/>
        <end position="115"/>
    </location>
</feature>
<evidence type="ECO:0000259" key="6">
    <source>
        <dbReference type="Pfam" id="PF25372"/>
    </source>
</evidence>
<organism evidence="7 8">
    <name type="scientific">Zopfia rhizophila CBS 207.26</name>
    <dbReference type="NCBI Taxonomy" id="1314779"/>
    <lineage>
        <taxon>Eukaryota</taxon>
        <taxon>Fungi</taxon>
        <taxon>Dikarya</taxon>
        <taxon>Ascomycota</taxon>
        <taxon>Pezizomycotina</taxon>
        <taxon>Dothideomycetes</taxon>
        <taxon>Dothideomycetes incertae sedis</taxon>
        <taxon>Zopfiaceae</taxon>
        <taxon>Zopfia</taxon>
    </lineage>
</organism>
<dbReference type="AlphaFoldDB" id="A0A6A6DUB0"/>
<dbReference type="PANTHER" id="PTHR13382">
    <property type="entry name" value="MITOCHONDRIAL ATP SYNTHASE COUPLING FACTOR B"/>
    <property type="match status" value="1"/>
</dbReference>
<dbReference type="InterPro" id="IPR032675">
    <property type="entry name" value="LRR_dom_sf"/>
</dbReference>
<dbReference type="InterPro" id="IPR006553">
    <property type="entry name" value="Leu-rich_rpt_Cys-con_subtyp"/>
</dbReference>
<dbReference type="Proteomes" id="UP000800200">
    <property type="component" value="Unassembled WGS sequence"/>
</dbReference>
<dbReference type="Pfam" id="PF12937">
    <property type="entry name" value="F-box-like"/>
    <property type="match status" value="1"/>
</dbReference>
<dbReference type="Gene3D" id="3.80.10.10">
    <property type="entry name" value="Ribonuclease Inhibitor"/>
    <property type="match status" value="3"/>
</dbReference>
<accession>A0A6A6DUB0</accession>
<dbReference type="OrthoDB" id="10257471at2759"/>
<proteinExistence type="predicted"/>
<feature type="domain" description="F-box/LRR-repeat protein 15-like leucin rich repeat" evidence="6">
    <location>
        <begin position="240"/>
        <end position="485"/>
    </location>
</feature>
<keyword evidence="1" id="KW-0433">Leucine-rich repeat</keyword>
<gene>
    <name evidence="7" type="ORF">K469DRAFT_214882</name>
</gene>
<reference evidence="7" key="1">
    <citation type="journal article" date="2020" name="Stud. Mycol.">
        <title>101 Dothideomycetes genomes: a test case for predicting lifestyles and emergence of pathogens.</title>
        <authorList>
            <person name="Haridas S."/>
            <person name="Albert R."/>
            <person name="Binder M."/>
            <person name="Bloem J."/>
            <person name="Labutti K."/>
            <person name="Salamov A."/>
            <person name="Andreopoulos B."/>
            <person name="Baker S."/>
            <person name="Barry K."/>
            <person name="Bills G."/>
            <person name="Bluhm B."/>
            <person name="Cannon C."/>
            <person name="Castanera R."/>
            <person name="Culley D."/>
            <person name="Daum C."/>
            <person name="Ezra D."/>
            <person name="Gonzalez J."/>
            <person name="Henrissat B."/>
            <person name="Kuo A."/>
            <person name="Liang C."/>
            <person name="Lipzen A."/>
            <person name="Lutzoni F."/>
            <person name="Magnuson J."/>
            <person name="Mondo S."/>
            <person name="Nolan M."/>
            <person name="Ohm R."/>
            <person name="Pangilinan J."/>
            <person name="Park H.-J."/>
            <person name="Ramirez L."/>
            <person name="Alfaro M."/>
            <person name="Sun H."/>
            <person name="Tritt A."/>
            <person name="Yoshinaga Y."/>
            <person name="Zwiers L.-H."/>
            <person name="Turgeon B."/>
            <person name="Goodwin S."/>
            <person name="Spatafora J."/>
            <person name="Crous P."/>
            <person name="Grigoriev I."/>
        </authorList>
    </citation>
    <scope>NUCLEOTIDE SEQUENCE</scope>
    <source>
        <strain evidence="7">CBS 207.26</strain>
    </source>
</reference>
<feature type="compositionally biased region" description="Basic and acidic residues" evidence="4">
    <location>
        <begin position="1"/>
        <end position="12"/>
    </location>
</feature>
<dbReference type="GO" id="GO:0005737">
    <property type="term" value="C:cytoplasm"/>
    <property type="evidence" value="ECO:0007669"/>
    <property type="project" value="TreeGrafter"/>
</dbReference>
<dbReference type="SUPFAM" id="SSF81383">
    <property type="entry name" value="F-box domain"/>
    <property type="match status" value="1"/>
</dbReference>
<evidence type="ECO:0000256" key="2">
    <source>
        <dbReference type="ARBA" id="ARBA00022737"/>
    </source>
</evidence>
<dbReference type="InterPro" id="IPR050648">
    <property type="entry name" value="F-box_LRR-repeat"/>
</dbReference>
<feature type="compositionally biased region" description="Low complexity" evidence="4">
    <location>
        <begin position="13"/>
        <end position="23"/>
    </location>
</feature>
<dbReference type="EMBL" id="ML994644">
    <property type="protein sequence ID" value="KAF2183174.1"/>
    <property type="molecule type" value="Genomic_DNA"/>
</dbReference>
<dbReference type="InterPro" id="IPR001810">
    <property type="entry name" value="F-box_dom"/>
</dbReference>
<evidence type="ECO:0000313" key="8">
    <source>
        <dbReference type="Proteomes" id="UP000800200"/>
    </source>
</evidence>
<feature type="region of interest" description="Disordered" evidence="4">
    <location>
        <begin position="1"/>
        <end position="53"/>
    </location>
</feature>
<dbReference type="Pfam" id="PF25372">
    <property type="entry name" value="DUF7885"/>
    <property type="match status" value="1"/>
</dbReference>
<evidence type="ECO:0000313" key="7">
    <source>
        <dbReference type="EMBL" id="KAF2183174.1"/>
    </source>
</evidence>
<dbReference type="FunFam" id="3.80.10.10:FF:000251">
    <property type="entry name" value="Ubiquitin ligase complex F-box protein GRR1"/>
    <property type="match status" value="1"/>
</dbReference>
<evidence type="ECO:0000259" key="5">
    <source>
        <dbReference type="Pfam" id="PF12937"/>
    </source>
</evidence>
<sequence>MARSRRVERDTSASRSDTSASTSPERGIDDDNDSFMLQANDSQSSLAPSISPDFDEDTLQREIEERCRVSPISRLPAELMIAIFAKLSSPGDLKNCMLVSREWSRNSVGLLWHRPQTNKWASLKNVITTVRKVDSFFDYSSLIKRLNLSALGNEVSDGTLQPLSGCKRVERLTLTNCTKLTDLSLTAMLKDNRSLLALDVTGLDSITDKTMMALANNGVRLQGLNITNCKKISDESLEAVAHNCRHVKRLKLNGCSQLTDKSIIAFAMNCRYILEIDLHDCKNLEDESITTLITEGPHLRELRLAHCWRITDSAFLRLPPDATYESLRILDLTDCGELQDSGVQKIVQAAPRLRNLVLAKCRLLTDRAVLAITRLGKNLHYIHLGHCSRITDAGVSQLVKLCNRIRYIDLACCSNLTDNSVMQLATLPKLKRIGLVKCGNITDRSILALAKPKQIGHSGPVAPSVLERVHLSYCTNLTLQGIHALLNNCPRLTHLSLTGVQAFLREDLLVFCREAPPEFNDHQRDVFCVFSGIGVQRLRSYLNADSRIPVGSYDAEGTMFDESEEPEMILNVTAQANGMAIDEMDEEFGDGSEVMGQD</sequence>
<evidence type="ECO:0000256" key="1">
    <source>
        <dbReference type="ARBA" id="ARBA00022614"/>
    </source>
</evidence>
<evidence type="ECO:0000256" key="4">
    <source>
        <dbReference type="SAM" id="MobiDB-lite"/>
    </source>
</evidence>
<dbReference type="GO" id="GO:0019005">
    <property type="term" value="C:SCF ubiquitin ligase complex"/>
    <property type="evidence" value="ECO:0007669"/>
    <property type="project" value="UniProtKB-ARBA"/>
</dbReference>
<dbReference type="SUPFAM" id="SSF52047">
    <property type="entry name" value="RNI-like"/>
    <property type="match status" value="1"/>
</dbReference>
<dbReference type="InterPro" id="IPR057207">
    <property type="entry name" value="FBXL15_LRR"/>
</dbReference>
<evidence type="ECO:0000256" key="3">
    <source>
        <dbReference type="ARBA" id="ARBA00022786"/>
    </source>
</evidence>
<feature type="compositionally biased region" description="Polar residues" evidence="4">
    <location>
        <begin position="35"/>
        <end position="48"/>
    </location>
</feature>
<dbReference type="SMART" id="SM00367">
    <property type="entry name" value="LRR_CC"/>
    <property type="match status" value="12"/>
</dbReference>
<dbReference type="InterPro" id="IPR036047">
    <property type="entry name" value="F-box-like_dom_sf"/>
</dbReference>